<accession>A0ABW7Q3C2</accession>
<name>A0ABW7Q3C2_9GAMM</name>
<reference evidence="1 2" key="1">
    <citation type="submission" date="2024-08" db="EMBL/GenBank/DDBJ databases">
        <title>Pantoea ronii - a newly identified human opportunistic pathogen.</title>
        <authorList>
            <person name="Keidar-Friedman D."/>
            <person name="Sorek N."/>
            <person name="Leshin-Carmel D."/>
            <person name="Tsur A."/>
            <person name="Amsalem M."/>
            <person name="Tolkach D."/>
            <person name="Brosh-Nissimov T."/>
        </authorList>
    </citation>
    <scope>NUCLEOTIDE SEQUENCE [LARGE SCALE GENOMIC DNA]</scope>
    <source>
        <strain evidence="1 2">AA23256</strain>
    </source>
</reference>
<organism evidence="1 2">
    <name type="scientific">Pantoea osteomyelitidis</name>
    <dbReference type="NCBI Taxonomy" id="3230026"/>
    <lineage>
        <taxon>Bacteria</taxon>
        <taxon>Pseudomonadati</taxon>
        <taxon>Pseudomonadota</taxon>
        <taxon>Gammaproteobacteria</taxon>
        <taxon>Enterobacterales</taxon>
        <taxon>Erwiniaceae</taxon>
        <taxon>Pantoea</taxon>
    </lineage>
</organism>
<dbReference type="Pfam" id="PF03889">
    <property type="entry name" value="ArfA"/>
    <property type="match status" value="1"/>
</dbReference>
<protein>
    <submittedName>
        <fullName evidence="1">Alternative ribosome-rescue factor A</fullName>
    </submittedName>
</protein>
<dbReference type="Proteomes" id="UP001611251">
    <property type="component" value="Unassembled WGS sequence"/>
</dbReference>
<gene>
    <name evidence="1" type="ORF">ABU178_20230</name>
</gene>
<sequence length="88" mass="9950">MMKYQHRKGQIRDNAIEALLNDPLFRQRVEVNRKGKGSYRRKEKYAKGGEREASGKKPILSLAFCFISSKKAASLGGLDESNLGVFLF</sequence>
<dbReference type="EMBL" id="JBGFSN010000015">
    <property type="protein sequence ID" value="MFH8136475.1"/>
    <property type="molecule type" value="Genomic_DNA"/>
</dbReference>
<evidence type="ECO:0000313" key="2">
    <source>
        <dbReference type="Proteomes" id="UP001611251"/>
    </source>
</evidence>
<dbReference type="InterPro" id="IPR005589">
    <property type="entry name" value="ArfA"/>
</dbReference>
<keyword evidence="2" id="KW-1185">Reference proteome</keyword>
<evidence type="ECO:0000313" key="1">
    <source>
        <dbReference type="EMBL" id="MFH8136475.1"/>
    </source>
</evidence>
<proteinExistence type="predicted"/>
<comment type="caution">
    <text evidence="1">The sequence shown here is derived from an EMBL/GenBank/DDBJ whole genome shotgun (WGS) entry which is preliminary data.</text>
</comment>